<dbReference type="RefSeq" id="WP_005470494.1">
    <property type="nucleotide sequence ID" value="NZ_CAAKOE010000024.1"/>
</dbReference>
<keyword evidence="1" id="KW-0472">Membrane</keyword>
<protein>
    <submittedName>
        <fullName evidence="2">PTS mannose transporter subunit IID</fullName>
    </submittedName>
</protein>
<reference evidence="2 3" key="1">
    <citation type="submission" date="2019-04" db="EMBL/GenBank/DDBJ databases">
        <title>Step-wise assembly of the neonatal virome modulated by breast feeding.</title>
        <authorList>
            <person name="Liang G."/>
            <person name="Bushman F."/>
        </authorList>
    </citation>
    <scope>NUCLEOTIDE SEQUENCE [LARGE SCALE GENOMIC DNA]</scope>
    <source>
        <strain evidence="2 3">E3404</strain>
    </source>
</reference>
<sequence length="275" mass="30327">MMTSNETNRVITKKDLRKMFWRSLSMEFSWHYERQMHMGFCSMISSGLRKIYKDDKDGLAQALKRHLEFFNITSHISPFVGGVTLAMEEMNATNPDFDTSSINAVKAALMGPLSGIGDSIMLGTLRILAVGIGASLAAQGNILGPILFLIIFNVPAFILRYFCSFKGYELGANYLEKIQKTGLMSKFMLAAAILGVMVIGGMTNELVVVQTPLTIGEGESATRFQEILDGILPGMLSLGITGFYYYLLKKKVNVLWMIIGTAIFGIICAQFGILN</sequence>
<evidence type="ECO:0000313" key="2">
    <source>
        <dbReference type="EMBL" id="MXS25957.1"/>
    </source>
</evidence>
<dbReference type="InterPro" id="IPR050303">
    <property type="entry name" value="GatZ_KbaZ_carbometab"/>
</dbReference>
<feature type="transmembrane region" description="Helical" evidence="1">
    <location>
        <begin position="116"/>
        <end position="136"/>
    </location>
</feature>
<feature type="transmembrane region" description="Helical" evidence="1">
    <location>
        <begin position="142"/>
        <end position="162"/>
    </location>
</feature>
<dbReference type="AlphaFoldDB" id="A0A6I4XEC5"/>
<evidence type="ECO:0000313" key="3">
    <source>
        <dbReference type="Proteomes" id="UP000439965"/>
    </source>
</evidence>
<dbReference type="Proteomes" id="UP000439965">
    <property type="component" value="Unassembled WGS sequence"/>
</dbReference>
<evidence type="ECO:0000256" key="1">
    <source>
        <dbReference type="SAM" id="Phobius"/>
    </source>
</evidence>
<name>A0A6I4XEC5_ENTGA</name>
<feature type="transmembrane region" description="Helical" evidence="1">
    <location>
        <begin position="254"/>
        <end position="273"/>
    </location>
</feature>
<dbReference type="PANTHER" id="PTHR32502:SF23">
    <property type="entry name" value="TRANSPORT PROTEIN, PTS SYSTEM"/>
    <property type="match status" value="1"/>
</dbReference>
<dbReference type="Pfam" id="PF03613">
    <property type="entry name" value="EIID-AGA"/>
    <property type="match status" value="1"/>
</dbReference>
<gene>
    <name evidence="2" type="ORF">GTI89_07790</name>
</gene>
<dbReference type="GO" id="GO:0005886">
    <property type="term" value="C:plasma membrane"/>
    <property type="evidence" value="ECO:0007669"/>
    <property type="project" value="TreeGrafter"/>
</dbReference>
<comment type="caution">
    <text evidence="2">The sequence shown here is derived from an EMBL/GenBank/DDBJ whole genome shotgun (WGS) entry which is preliminary data.</text>
</comment>
<keyword evidence="1" id="KW-0812">Transmembrane</keyword>
<dbReference type="GO" id="GO:0009401">
    <property type="term" value="P:phosphoenolpyruvate-dependent sugar phosphotransferase system"/>
    <property type="evidence" value="ECO:0007669"/>
    <property type="project" value="InterPro"/>
</dbReference>
<proteinExistence type="predicted"/>
<feature type="transmembrane region" description="Helical" evidence="1">
    <location>
        <begin position="230"/>
        <end position="247"/>
    </location>
</feature>
<feature type="transmembrane region" description="Helical" evidence="1">
    <location>
        <begin position="183"/>
        <end position="203"/>
    </location>
</feature>
<keyword evidence="1" id="KW-1133">Transmembrane helix</keyword>
<accession>A0A6I4XEC5</accession>
<dbReference type="PANTHER" id="PTHR32502">
    <property type="entry name" value="N-ACETYLGALACTOSAMINE PERMEASE II COMPONENT-RELATED"/>
    <property type="match status" value="1"/>
</dbReference>
<dbReference type="PROSITE" id="PS51108">
    <property type="entry name" value="PTS_EIID"/>
    <property type="match status" value="1"/>
</dbReference>
<dbReference type="EMBL" id="WVTI01000005">
    <property type="protein sequence ID" value="MXS25957.1"/>
    <property type="molecule type" value="Genomic_DNA"/>
</dbReference>
<dbReference type="InterPro" id="IPR004704">
    <property type="entry name" value="PTS_IID_man"/>
</dbReference>
<organism evidence="2 3">
    <name type="scientific">Enterococcus gallinarum</name>
    <dbReference type="NCBI Taxonomy" id="1353"/>
    <lineage>
        <taxon>Bacteria</taxon>
        <taxon>Bacillati</taxon>
        <taxon>Bacillota</taxon>
        <taxon>Bacilli</taxon>
        <taxon>Lactobacillales</taxon>
        <taxon>Enterococcaceae</taxon>
        <taxon>Enterococcus</taxon>
    </lineage>
</organism>